<gene>
    <name evidence="1" type="ORF">AVEN_244500_1</name>
</gene>
<organism evidence="1 2">
    <name type="scientific">Araneus ventricosus</name>
    <name type="common">Orbweaver spider</name>
    <name type="synonym">Epeira ventricosa</name>
    <dbReference type="NCBI Taxonomy" id="182803"/>
    <lineage>
        <taxon>Eukaryota</taxon>
        <taxon>Metazoa</taxon>
        <taxon>Ecdysozoa</taxon>
        <taxon>Arthropoda</taxon>
        <taxon>Chelicerata</taxon>
        <taxon>Arachnida</taxon>
        <taxon>Araneae</taxon>
        <taxon>Araneomorphae</taxon>
        <taxon>Entelegynae</taxon>
        <taxon>Araneoidea</taxon>
        <taxon>Araneidae</taxon>
        <taxon>Araneus</taxon>
    </lineage>
</organism>
<evidence type="ECO:0000313" key="1">
    <source>
        <dbReference type="EMBL" id="GBM44307.1"/>
    </source>
</evidence>
<dbReference type="EMBL" id="BGPR01097098">
    <property type="protein sequence ID" value="GBM44307.1"/>
    <property type="molecule type" value="Genomic_DNA"/>
</dbReference>
<accession>A0A4Y2FTF5</accession>
<dbReference type="AlphaFoldDB" id="A0A4Y2FTF5"/>
<comment type="caution">
    <text evidence="1">The sequence shown here is derived from an EMBL/GenBank/DDBJ whole genome shotgun (WGS) entry which is preliminary data.</text>
</comment>
<keyword evidence="2" id="KW-1185">Reference proteome</keyword>
<protein>
    <submittedName>
        <fullName evidence="1">Uncharacterized protein</fullName>
    </submittedName>
</protein>
<reference evidence="1 2" key="1">
    <citation type="journal article" date="2019" name="Sci. Rep.">
        <title>Orb-weaving spider Araneus ventricosus genome elucidates the spidroin gene catalogue.</title>
        <authorList>
            <person name="Kono N."/>
            <person name="Nakamura H."/>
            <person name="Ohtoshi R."/>
            <person name="Moran D.A.P."/>
            <person name="Shinohara A."/>
            <person name="Yoshida Y."/>
            <person name="Fujiwara M."/>
            <person name="Mori M."/>
            <person name="Tomita M."/>
            <person name="Arakawa K."/>
        </authorList>
    </citation>
    <scope>NUCLEOTIDE SEQUENCE [LARGE SCALE GENOMIC DNA]</scope>
</reference>
<evidence type="ECO:0000313" key="2">
    <source>
        <dbReference type="Proteomes" id="UP000499080"/>
    </source>
</evidence>
<sequence>PLLFAGWASTGKSSRINSGSGKRGWWKERFIDICCLFRDRARLPFSSVLVKIEQLLRNSDFTSCDSRRRKNYLQWTNRLPEADDELKWMSDKITFDYRKSRKFNDLGV</sequence>
<name>A0A4Y2FTF5_ARAVE</name>
<dbReference type="Proteomes" id="UP000499080">
    <property type="component" value="Unassembled WGS sequence"/>
</dbReference>
<proteinExistence type="predicted"/>
<feature type="non-terminal residue" evidence="1">
    <location>
        <position position="1"/>
    </location>
</feature>